<gene>
    <name evidence="1" type="ORF">Thi970DRAFT_02681</name>
</gene>
<dbReference type="RefSeq" id="WP_009149250.1">
    <property type="nucleotide sequence ID" value="NZ_CP121471.1"/>
</dbReference>
<dbReference type="AlphaFoldDB" id="H8Z0Z8"/>
<dbReference type="STRING" id="631362.Thi970DRAFT_02681"/>
<accession>H8Z0Z8</accession>
<organism evidence="1 2">
    <name type="scientific">Thiorhodovibrio frisius</name>
    <dbReference type="NCBI Taxonomy" id="631362"/>
    <lineage>
        <taxon>Bacteria</taxon>
        <taxon>Pseudomonadati</taxon>
        <taxon>Pseudomonadota</taxon>
        <taxon>Gammaproteobacteria</taxon>
        <taxon>Chromatiales</taxon>
        <taxon>Chromatiaceae</taxon>
        <taxon>Thiorhodovibrio</taxon>
    </lineage>
</organism>
<dbReference type="HOGENOM" id="CLU_1937184_0_0_6"/>
<reference evidence="2" key="1">
    <citation type="submission" date="2011-06" db="EMBL/GenBank/DDBJ databases">
        <authorList>
            <consortium name="US DOE Joint Genome Institute (JGI-PGF)"/>
            <person name="Lucas S."/>
            <person name="Han J."/>
            <person name="Lapidus A."/>
            <person name="Cheng J.-F."/>
            <person name="Goodwin L."/>
            <person name="Pitluck S."/>
            <person name="Peters L."/>
            <person name="Land M.L."/>
            <person name="Hauser L."/>
            <person name="Vogl K."/>
            <person name="Liu Z."/>
            <person name="Overmann J."/>
            <person name="Frigaard N.-U."/>
            <person name="Bryant D.A."/>
            <person name="Woyke T.J."/>
        </authorList>
    </citation>
    <scope>NUCLEOTIDE SEQUENCE [LARGE SCALE GENOMIC DNA]</scope>
    <source>
        <strain evidence="2">970</strain>
    </source>
</reference>
<dbReference type="EMBL" id="JH603169">
    <property type="protein sequence ID" value="EIC22419.1"/>
    <property type="molecule type" value="Genomic_DNA"/>
</dbReference>
<name>H8Z0Z8_9GAMM</name>
<dbReference type="OrthoDB" id="9182117at2"/>
<protein>
    <submittedName>
        <fullName evidence="1">Uncharacterized protein</fullName>
    </submittedName>
</protein>
<dbReference type="eggNOG" id="ENOG502ZXZ2">
    <property type="taxonomic scope" value="Bacteria"/>
</dbReference>
<evidence type="ECO:0000313" key="1">
    <source>
        <dbReference type="EMBL" id="EIC22419.1"/>
    </source>
</evidence>
<evidence type="ECO:0000313" key="2">
    <source>
        <dbReference type="Proteomes" id="UP000002964"/>
    </source>
</evidence>
<reference evidence="1 2" key="2">
    <citation type="submission" date="2011-11" db="EMBL/GenBank/DDBJ databases">
        <authorList>
            <consortium name="US DOE Joint Genome Institute"/>
            <person name="Lucas S."/>
            <person name="Han J."/>
            <person name="Lapidus A."/>
            <person name="Cheng J.-F."/>
            <person name="Goodwin L."/>
            <person name="Pitluck S."/>
            <person name="Peters L."/>
            <person name="Ovchinnikova G."/>
            <person name="Zhang X."/>
            <person name="Detter J.C."/>
            <person name="Han C."/>
            <person name="Tapia R."/>
            <person name="Land M."/>
            <person name="Hauser L."/>
            <person name="Kyrpides N."/>
            <person name="Ivanova N."/>
            <person name="Pagani I."/>
            <person name="Vogl K."/>
            <person name="Liu Z."/>
            <person name="Overmann J."/>
            <person name="Frigaard N.-U."/>
            <person name="Bryant D."/>
            <person name="Woyke T."/>
        </authorList>
    </citation>
    <scope>NUCLEOTIDE SEQUENCE [LARGE SCALE GENOMIC DNA]</scope>
    <source>
        <strain evidence="1 2">970</strain>
    </source>
</reference>
<proteinExistence type="predicted"/>
<dbReference type="Proteomes" id="UP000002964">
    <property type="component" value="Unassembled WGS sequence"/>
</dbReference>
<keyword evidence="2" id="KW-1185">Reference proteome</keyword>
<sequence length="130" mass="14265">MTGIQSEATLEYNRTGYHHAFGQIRLSTRSIRAAVVSDLTPLRDLCQQLERVQAQAAALGLFVGNRDLLDCPNCKLFEDVTAEGLLITSRELATPPIDTGLRFSQVSSNTFQCPACAEVINLDEEVHGED</sequence>